<gene>
    <name evidence="2" type="ORF">H4R34_005921</name>
</gene>
<accession>A0A9W8AX83</accession>
<comment type="caution">
    <text evidence="2">The sequence shown here is derived from an EMBL/GenBank/DDBJ whole genome shotgun (WGS) entry which is preliminary data.</text>
</comment>
<feature type="non-terminal residue" evidence="2">
    <location>
        <position position="1"/>
    </location>
</feature>
<proteinExistence type="predicted"/>
<dbReference type="OrthoDB" id="10494306at2759"/>
<dbReference type="AlphaFoldDB" id="A0A9W8AX83"/>
<evidence type="ECO:0000313" key="2">
    <source>
        <dbReference type="EMBL" id="KAJ1970881.1"/>
    </source>
</evidence>
<dbReference type="Proteomes" id="UP001151582">
    <property type="component" value="Unassembled WGS sequence"/>
</dbReference>
<organism evidence="2 3">
    <name type="scientific">Dimargaris verticillata</name>
    <dbReference type="NCBI Taxonomy" id="2761393"/>
    <lineage>
        <taxon>Eukaryota</taxon>
        <taxon>Fungi</taxon>
        <taxon>Fungi incertae sedis</taxon>
        <taxon>Zoopagomycota</taxon>
        <taxon>Kickxellomycotina</taxon>
        <taxon>Dimargaritomycetes</taxon>
        <taxon>Dimargaritales</taxon>
        <taxon>Dimargaritaceae</taxon>
        <taxon>Dimargaris</taxon>
    </lineage>
</organism>
<evidence type="ECO:0000313" key="3">
    <source>
        <dbReference type="Proteomes" id="UP001151582"/>
    </source>
</evidence>
<protein>
    <submittedName>
        <fullName evidence="2">Uncharacterized protein</fullName>
    </submittedName>
</protein>
<sequence length="173" mass="19278">HMETHYAQDRWTNHYLASLHAKSLFKGKTVDEAAVLAQEAAWHLGGTPFWVVKILEVLLGQFAADLKHAPNCIWQVYTLSYGDLEGHVCAIVREVKAGQDRVRVLQQFAAPAPGFSKPTVKPSRAPEPIPEVAPIVTEESKAKARRRSREARLKGRIEALEHLLQDKDQAGKA</sequence>
<reference evidence="2" key="1">
    <citation type="submission" date="2022-07" db="EMBL/GenBank/DDBJ databases">
        <title>Phylogenomic reconstructions and comparative analyses of Kickxellomycotina fungi.</title>
        <authorList>
            <person name="Reynolds N.K."/>
            <person name="Stajich J.E."/>
            <person name="Barry K."/>
            <person name="Grigoriev I.V."/>
            <person name="Crous P."/>
            <person name="Smith M.E."/>
        </authorList>
    </citation>
    <scope>NUCLEOTIDE SEQUENCE</scope>
    <source>
        <strain evidence="2">RSA 567</strain>
    </source>
</reference>
<feature type="region of interest" description="Disordered" evidence="1">
    <location>
        <begin position="115"/>
        <end position="150"/>
    </location>
</feature>
<name>A0A9W8AX83_9FUNG</name>
<dbReference type="EMBL" id="JANBQB010001591">
    <property type="protein sequence ID" value="KAJ1970881.1"/>
    <property type="molecule type" value="Genomic_DNA"/>
</dbReference>
<keyword evidence="3" id="KW-1185">Reference proteome</keyword>
<evidence type="ECO:0000256" key="1">
    <source>
        <dbReference type="SAM" id="MobiDB-lite"/>
    </source>
</evidence>